<name>D9Q1U4_ACIS3</name>
<dbReference type="RefSeq" id="WP_013266794.1">
    <property type="nucleotide sequence ID" value="NC_014374.1"/>
</dbReference>
<dbReference type="OrthoDB" id="45156at2157"/>
<gene>
    <name evidence="1" type="ordered locus">ASAC_0876</name>
</gene>
<keyword evidence="2" id="KW-1185">Reference proteome</keyword>
<protein>
    <submittedName>
        <fullName evidence="1">Uncharacterized protein</fullName>
    </submittedName>
</protein>
<proteinExistence type="predicted"/>
<sequence>MNSSKSCSTCAYWRPHVVYPFVGLCTAWGKLTMDDDGCERHADLKIDPGSFYWVPELRTRVNGEEARLLVKEGVRVYVAAYVDPDVREEIYGAF</sequence>
<dbReference type="HOGENOM" id="CLU_2392736_0_0_2"/>
<organism evidence="1 2">
    <name type="scientific">Acidilobus saccharovorans (strain DSM 16705 / JCM 18335 / VKM B-2471 / 345-15)</name>
    <dbReference type="NCBI Taxonomy" id="666510"/>
    <lineage>
        <taxon>Archaea</taxon>
        <taxon>Thermoproteota</taxon>
        <taxon>Thermoprotei</taxon>
        <taxon>Acidilobales</taxon>
        <taxon>Acidilobaceae</taxon>
        <taxon>Acidilobus</taxon>
    </lineage>
</organism>
<dbReference type="InParanoid" id="D9Q1U4"/>
<dbReference type="KEGG" id="asc:ASAC_0876"/>
<accession>D9Q1U4</accession>
<dbReference type="STRING" id="666510.ASAC_0876"/>
<dbReference type="eggNOG" id="arCOG10177">
    <property type="taxonomic scope" value="Archaea"/>
</dbReference>
<dbReference type="EMBL" id="CP001742">
    <property type="protein sequence ID" value="ADL19282.1"/>
    <property type="molecule type" value="Genomic_DNA"/>
</dbReference>
<evidence type="ECO:0000313" key="1">
    <source>
        <dbReference type="EMBL" id="ADL19282.1"/>
    </source>
</evidence>
<reference evidence="1 2" key="1">
    <citation type="journal article" date="2010" name="Appl. Environ. Microbiol.">
        <title>The genome sequence of the crenarchaeon Acidilobus saccharovorans supports a new order, Acidilobales, and suggests an important ecological role in terrestrial acidic hot springs.</title>
        <authorList>
            <person name="Mardanov A.V."/>
            <person name="Svetlitchnyi V.A."/>
            <person name="Beletsky A.V."/>
            <person name="Prokofeva M.I."/>
            <person name="Bonch-Osmolovskaya E.A."/>
            <person name="Ravin N.V."/>
            <person name="Skryabin K.G."/>
        </authorList>
    </citation>
    <scope>NUCLEOTIDE SEQUENCE [LARGE SCALE GENOMIC DNA]</scope>
    <source>
        <strain evidence="2">DSM 16705 / JCM 18335 / VKM B-2471 / 345-15</strain>
    </source>
</reference>
<dbReference type="AlphaFoldDB" id="D9Q1U4"/>
<dbReference type="Proteomes" id="UP000000346">
    <property type="component" value="Chromosome"/>
</dbReference>
<evidence type="ECO:0000313" key="2">
    <source>
        <dbReference type="Proteomes" id="UP000000346"/>
    </source>
</evidence>
<dbReference type="GeneID" id="9499112"/>